<dbReference type="Proteomes" id="UP000317650">
    <property type="component" value="Chromosome 7"/>
</dbReference>
<sequence>MTGAVPPPASLRGSAAGRSLGEGEGGQAPSSLEVIHIASNLEEGTPIEFQGGRSPKEINPKLRICKGSNTWYQSNSSVLGISLPFHSYPSSLHNCPKQFPQLLKRSSPNSTVISTTTDHSLISPGTTAINGRYYRLTELGDRARAVPPPVRGGATAQSHSETEPRRCHRLTGAAVPSPDRGSATAQPHSEARQLGSAIADPGGASAAQGIWLRQGPNCPKINTAINGRYYRLTELGDRARAVPPPVRGGATAQSHSETEPRQCHRLTGAVLPPTQSHSEIEPRRCHRLTGAVLPPSLTPRLSLGGATA</sequence>
<reference evidence="2 3" key="1">
    <citation type="journal article" date="2019" name="Nat. Plants">
        <title>Genome sequencing of Musa balbisiana reveals subgenome evolution and function divergence in polyploid bananas.</title>
        <authorList>
            <person name="Yao X."/>
        </authorList>
    </citation>
    <scope>NUCLEOTIDE SEQUENCE [LARGE SCALE GENOMIC DNA]</scope>
    <source>
        <strain evidence="3">cv. DH-PKW</strain>
        <tissue evidence="2">Leaves</tissue>
    </source>
</reference>
<feature type="region of interest" description="Disordered" evidence="1">
    <location>
        <begin position="1"/>
        <end position="29"/>
    </location>
</feature>
<comment type="caution">
    <text evidence="2">The sequence shown here is derived from an EMBL/GenBank/DDBJ whole genome shotgun (WGS) entry which is preliminary data.</text>
</comment>
<accession>A0A4S8JEW0</accession>
<evidence type="ECO:0000313" key="2">
    <source>
        <dbReference type="EMBL" id="THU60215.1"/>
    </source>
</evidence>
<gene>
    <name evidence="2" type="ORF">C4D60_Mb07t10290</name>
</gene>
<feature type="region of interest" description="Disordered" evidence="1">
    <location>
        <begin position="240"/>
        <end position="261"/>
    </location>
</feature>
<proteinExistence type="predicted"/>
<name>A0A4S8JEW0_MUSBA</name>
<feature type="region of interest" description="Disordered" evidence="1">
    <location>
        <begin position="144"/>
        <end position="203"/>
    </location>
</feature>
<evidence type="ECO:0000256" key="1">
    <source>
        <dbReference type="SAM" id="MobiDB-lite"/>
    </source>
</evidence>
<protein>
    <submittedName>
        <fullName evidence="2">Uncharacterized protein</fullName>
    </submittedName>
</protein>
<evidence type="ECO:0000313" key="3">
    <source>
        <dbReference type="Proteomes" id="UP000317650"/>
    </source>
</evidence>
<dbReference type="AlphaFoldDB" id="A0A4S8JEW0"/>
<organism evidence="2 3">
    <name type="scientific">Musa balbisiana</name>
    <name type="common">Banana</name>
    <dbReference type="NCBI Taxonomy" id="52838"/>
    <lineage>
        <taxon>Eukaryota</taxon>
        <taxon>Viridiplantae</taxon>
        <taxon>Streptophyta</taxon>
        <taxon>Embryophyta</taxon>
        <taxon>Tracheophyta</taxon>
        <taxon>Spermatophyta</taxon>
        <taxon>Magnoliopsida</taxon>
        <taxon>Liliopsida</taxon>
        <taxon>Zingiberales</taxon>
        <taxon>Musaceae</taxon>
        <taxon>Musa</taxon>
    </lineage>
</organism>
<keyword evidence="3" id="KW-1185">Reference proteome</keyword>
<dbReference type="EMBL" id="PYDT01000005">
    <property type="protein sequence ID" value="THU60215.1"/>
    <property type="molecule type" value="Genomic_DNA"/>
</dbReference>